<dbReference type="HAMAP" id="MF_00484">
    <property type="entry name" value="Glycogen_synth"/>
    <property type="match status" value="1"/>
</dbReference>
<comment type="pathway">
    <text evidence="2">Glycan biosynthesis; starch biosynthesis.</text>
</comment>
<reference evidence="11" key="1">
    <citation type="submission" date="2021-01" db="EMBL/GenBank/DDBJ databases">
        <authorList>
            <person name="Corre E."/>
            <person name="Pelletier E."/>
            <person name="Niang G."/>
            <person name="Scheremetjew M."/>
            <person name="Finn R."/>
            <person name="Kale V."/>
            <person name="Holt S."/>
            <person name="Cochrane G."/>
            <person name="Meng A."/>
            <person name="Brown T."/>
            <person name="Cohen L."/>
        </authorList>
    </citation>
    <scope>NUCLEOTIDE SEQUENCE</scope>
    <source>
        <strain evidence="11">Clade-D-RCC2572</strain>
    </source>
</reference>
<dbReference type="PANTHER" id="PTHR46083:SF5">
    <property type="entry name" value="STARCH SYNTHASE 3, CHLOROPLASTIC_AMYLOPLASTIC"/>
    <property type="match status" value="1"/>
</dbReference>
<dbReference type="Pfam" id="PF16760">
    <property type="entry name" value="CBM53"/>
    <property type="match status" value="2"/>
</dbReference>
<evidence type="ECO:0000256" key="3">
    <source>
        <dbReference type="ARBA" id="ARBA00010281"/>
    </source>
</evidence>
<dbReference type="InterPro" id="IPR013534">
    <property type="entry name" value="Starch_synth_cat_dom"/>
</dbReference>
<dbReference type="EMBL" id="HBEW01003616">
    <property type="protein sequence ID" value="CAD8580830.1"/>
    <property type="molecule type" value="Transcribed_RNA"/>
</dbReference>
<evidence type="ECO:0000259" key="10">
    <source>
        <dbReference type="SMART" id="SM01066"/>
    </source>
</evidence>
<evidence type="ECO:0000256" key="5">
    <source>
        <dbReference type="ARBA" id="ARBA00022676"/>
    </source>
</evidence>
<evidence type="ECO:0000256" key="8">
    <source>
        <dbReference type="SAM" id="Coils"/>
    </source>
</evidence>
<dbReference type="AlphaFoldDB" id="A0A7S0KIU3"/>
<evidence type="ECO:0000313" key="11">
    <source>
        <dbReference type="EMBL" id="CAD8580830.1"/>
    </source>
</evidence>
<dbReference type="GO" id="GO:0009011">
    <property type="term" value="F:alpha-1,4-glucan glucosyltransferase (ADP-glucose donor) activity"/>
    <property type="evidence" value="ECO:0007669"/>
    <property type="project" value="UniProtKB-EC"/>
</dbReference>
<proteinExistence type="inferred from homology"/>
<feature type="domain" description="Carbohydrate binding module family 25" evidence="10">
    <location>
        <begin position="398"/>
        <end position="489"/>
    </location>
</feature>
<feature type="region of interest" description="Disordered" evidence="9">
    <location>
        <begin position="38"/>
        <end position="57"/>
    </location>
</feature>
<dbReference type="Gene3D" id="2.60.40.10">
    <property type="entry name" value="Immunoglobulins"/>
    <property type="match status" value="2"/>
</dbReference>
<keyword evidence="7" id="KW-0750">Starch biosynthesis</keyword>
<dbReference type="PANTHER" id="PTHR46083">
    <property type="match status" value="1"/>
</dbReference>
<feature type="domain" description="Carbohydrate binding module family 25" evidence="10">
    <location>
        <begin position="234"/>
        <end position="328"/>
    </location>
</feature>
<evidence type="ECO:0000256" key="7">
    <source>
        <dbReference type="ARBA" id="ARBA00022922"/>
    </source>
</evidence>
<dbReference type="Pfam" id="PF08323">
    <property type="entry name" value="Glyco_transf_5"/>
    <property type="match status" value="1"/>
</dbReference>
<evidence type="ECO:0000256" key="4">
    <source>
        <dbReference type="ARBA" id="ARBA00012588"/>
    </source>
</evidence>
<dbReference type="SMART" id="SM01066">
    <property type="entry name" value="CBM_25"/>
    <property type="match status" value="3"/>
</dbReference>
<keyword evidence="6" id="KW-0808">Transferase</keyword>
<feature type="coiled-coil region" evidence="8">
    <location>
        <begin position="342"/>
        <end position="376"/>
    </location>
</feature>
<keyword evidence="8" id="KW-0175">Coiled coil</keyword>
<organism evidence="11">
    <name type="scientific">Ostreococcus mediterraneus</name>
    <dbReference type="NCBI Taxonomy" id="1486918"/>
    <lineage>
        <taxon>Eukaryota</taxon>
        <taxon>Viridiplantae</taxon>
        <taxon>Chlorophyta</taxon>
        <taxon>Mamiellophyceae</taxon>
        <taxon>Mamiellales</taxon>
        <taxon>Bathycoccaceae</taxon>
        <taxon>Ostreococcus</taxon>
    </lineage>
</organism>
<evidence type="ECO:0000256" key="2">
    <source>
        <dbReference type="ARBA" id="ARBA00004727"/>
    </source>
</evidence>
<dbReference type="SUPFAM" id="SSF53756">
    <property type="entry name" value="UDP-Glycosyltransferase/glycogen phosphorylase"/>
    <property type="match status" value="1"/>
</dbReference>
<dbReference type="Pfam" id="PF00534">
    <property type="entry name" value="Glycos_transf_1"/>
    <property type="match status" value="1"/>
</dbReference>
<sequence length="956" mass="105388">MMASRAACAARAVDGGRCGRARRRGAVRAEARGAARVSARASSGTAEARSDAETSARGDALAQTASVGADVKAFTVPATLVAGAPARVFVNVDASGALREASGVTALGGCNGWRCGAFERSMTRVSGTPWMYADIDVDENAYEMTYVFKNDGTSAYENNDSRDFTAAVEHGPTPEEFAEILKLLAIDERARAEANAEVDREMSMTSSDVGAGVTLEKYGRTIVKTPNGEPLSSGSKTQVFWNKAQNPIGGADATSLIMHVGYNEWIRGVEEKFTMRRASGEAQDENNDWWVCDIPVSPTASVLNFVISDADEQSWDNNDKENFRVAVKNVADEDVWAVIRELRFEEKRAAALRAIKEEKERLARRAKEAAKAKQIAIEVGLKQQAFIIYTEPKVPQAGQPLKVFYNKNNTHLNWSQDIHMTGGFNRWTHAGAGEPLKMTPPKEGEEFYTAVVPSVPNDSWMVDFVFSSGIGEGAQYDNRGGRDYHLPVSGGNAKKPPLHVVHIAVEMAPIAKVGGLADVVTAISRAIQDNGHQVEIILPKYQFFNNSVLLGGREYETHFDWGGTTIRVEKCIVEGLQCFFVEPQNNMFSTDSVYGRNDDGERFNFFCNAALEFLNRTARQPDILHCHDWSSAEVARAYWQHYHHNGMHKPKVAFTIHNMNYGQAKLSEAVHHSQMTTTVSRSYAGEVSGSSVVNGNLQKFYGVRNGIDPDIWDPEIDNFLPMKYNAETCVQGKAAARAELRSRLGMSGWDDKPIVGVVSRLTAQKGVHLIKHAAHHTLARGGQFVLLGSAPDPKIQGEFNGLANSLSGDDSGFFFAFDEPLSHLMYAGCDIILVPSMFEPCGLTQMISMRYGAVPVVRATGGLRDTVFDVDNEKERAAWEIAGSSDWKTDGDVTNGFSFEGTDEGSLDYALDRCLDAFYNDREWFRSLQKRDMLQDWSWNKPALEYEELYFKCIGQ</sequence>
<comment type="catalytic activity">
    <reaction evidence="1">
        <text>[(1-&gt;4)-alpha-D-glucosyl](n) + ADP-alpha-D-glucose = [(1-&gt;4)-alpha-D-glucosyl](n+1) + ADP + H(+)</text>
        <dbReference type="Rhea" id="RHEA:18189"/>
        <dbReference type="Rhea" id="RHEA-COMP:9584"/>
        <dbReference type="Rhea" id="RHEA-COMP:9587"/>
        <dbReference type="ChEBI" id="CHEBI:15378"/>
        <dbReference type="ChEBI" id="CHEBI:15444"/>
        <dbReference type="ChEBI" id="CHEBI:57498"/>
        <dbReference type="ChEBI" id="CHEBI:456216"/>
        <dbReference type="EC" id="2.4.1.21"/>
    </reaction>
</comment>
<dbReference type="InterPro" id="IPR001296">
    <property type="entry name" value="Glyco_trans_1"/>
</dbReference>
<dbReference type="InterPro" id="IPR013783">
    <property type="entry name" value="Ig-like_fold"/>
</dbReference>
<accession>A0A7S0KIU3</accession>
<evidence type="ECO:0000256" key="1">
    <source>
        <dbReference type="ARBA" id="ARBA00001478"/>
    </source>
</evidence>
<keyword evidence="5" id="KW-0328">Glycosyltransferase</keyword>
<protein>
    <recommendedName>
        <fullName evidence="4">starch synthase</fullName>
        <ecNumber evidence="4">2.4.1.21</ecNumber>
    </recommendedName>
</protein>
<evidence type="ECO:0000256" key="6">
    <source>
        <dbReference type="ARBA" id="ARBA00022679"/>
    </source>
</evidence>
<dbReference type="InterPro" id="IPR011835">
    <property type="entry name" value="GS/SS"/>
</dbReference>
<dbReference type="Gene3D" id="3.40.50.2000">
    <property type="entry name" value="Glycogen Phosphorylase B"/>
    <property type="match status" value="3"/>
</dbReference>
<dbReference type="EC" id="2.4.1.21" evidence="4"/>
<dbReference type="GO" id="GO:0019252">
    <property type="term" value="P:starch biosynthetic process"/>
    <property type="evidence" value="ECO:0007669"/>
    <property type="project" value="UniProtKB-UniPathway"/>
</dbReference>
<dbReference type="GO" id="GO:0004373">
    <property type="term" value="F:alpha-1,4-glucan glucosyltransferase (UDP-glucose donor) activity"/>
    <property type="evidence" value="ECO:0007669"/>
    <property type="project" value="InterPro"/>
</dbReference>
<feature type="domain" description="Carbohydrate binding module family 25" evidence="10">
    <location>
        <begin position="83"/>
        <end position="169"/>
    </location>
</feature>
<dbReference type="CDD" id="cd03791">
    <property type="entry name" value="GT5_Glycogen_synthase_DULL1-like"/>
    <property type="match status" value="1"/>
</dbReference>
<dbReference type="GO" id="GO:2001070">
    <property type="term" value="F:starch binding"/>
    <property type="evidence" value="ECO:0007669"/>
    <property type="project" value="InterPro"/>
</dbReference>
<name>A0A7S0KIU3_9CHLO</name>
<dbReference type="UniPathway" id="UPA00152"/>
<evidence type="ECO:0000256" key="9">
    <source>
        <dbReference type="SAM" id="MobiDB-lite"/>
    </source>
</evidence>
<dbReference type="InterPro" id="IPR005085">
    <property type="entry name" value="CBM25"/>
</dbReference>
<gene>
    <name evidence="11" type="ORF">OMED0929_LOCUS3006</name>
</gene>
<comment type="similarity">
    <text evidence="3">Belongs to the glycosyltransferase 1 family. Bacterial/plant glycogen synthase subfamily.</text>
</comment>